<proteinExistence type="inferred from homology"/>
<comment type="similarity">
    <text evidence="2 8">Belongs to the ammonia transporter channel (TC 1.A.11.2) family.</text>
</comment>
<dbReference type="InterPro" id="IPR001905">
    <property type="entry name" value="Ammonium_transpt"/>
</dbReference>
<protein>
    <recommendedName>
        <fullName evidence="8">Ammonium transporter</fullName>
    </recommendedName>
</protein>
<dbReference type="InterPro" id="IPR029020">
    <property type="entry name" value="Ammonium/urea_transptr"/>
</dbReference>
<comment type="subcellular location">
    <subcellularLocation>
        <location evidence="8">Cell membrane</location>
        <topology evidence="8">Multi-pass membrane protein</topology>
    </subcellularLocation>
    <subcellularLocation>
        <location evidence="1">Membrane</location>
        <topology evidence="1">Multi-pass membrane protein</topology>
    </subcellularLocation>
</comment>
<evidence type="ECO:0000313" key="11">
    <source>
        <dbReference type="EMBL" id="OXE45479.1"/>
    </source>
</evidence>
<evidence type="ECO:0000256" key="3">
    <source>
        <dbReference type="ARBA" id="ARBA00022448"/>
    </source>
</evidence>
<reference evidence="12" key="1">
    <citation type="submission" date="2017-05" db="EMBL/GenBank/DDBJ databases">
        <title>Improved OligoMM genomes.</title>
        <authorList>
            <person name="Garzetti D."/>
        </authorList>
    </citation>
    <scope>NUCLEOTIDE SEQUENCE [LARGE SCALE GENOMIC DNA]</scope>
    <source>
        <strain evidence="12">YL45</strain>
    </source>
</reference>
<dbReference type="GO" id="GO:0005886">
    <property type="term" value="C:plasma membrane"/>
    <property type="evidence" value="ECO:0007669"/>
    <property type="project" value="UniProtKB-SubCell"/>
</dbReference>
<feature type="signal peptide" evidence="9">
    <location>
        <begin position="1"/>
        <end position="20"/>
    </location>
</feature>
<evidence type="ECO:0000256" key="2">
    <source>
        <dbReference type="ARBA" id="ARBA00005887"/>
    </source>
</evidence>
<feature type="domain" description="Ammonium transporter AmtB-like" evidence="10">
    <location>
        <begin position="31"/>
        <end position="418"/>
    </location>
</feature>
<dbReference type="Gene3D" id="1.10.3430.10">
    <property type="entry name" value="Ammonium transporter AmtB like domains"/>
    <property type="match status" value="1"/>
</dbReference>
<evidence type="ECO:0000256" key="4">
    <source>
        <dbReference type="ARBA" id="ARBA00022692"/>
    </source>
</evidence>
<evidence type="ECO:0000256" key="7">
    <source>
        <dbReference type="ARBA" id="ARBA00023177"/>
    </source>
</evidence>
<dbReference type="InterPro" id="IPR018047">
    <property type="entry name" value="Ammonium_transpt_CS"/>
</dbReference>
<keyword evidence="3 8" id="KW-0813">Transport</keyword>
<feature type="chain" id="PRO_5011240413" description="Ammonium transporter" evidence="9">
    <location>
        <begin position="21"/>
        <end position="421"/>
    </location>
</feature>
<dbReference type="NCBIfam" id="TIGR00836">
    <property type="entry name" value="amt"/>
    <property type="match status" value="1"/>
</dbReference>
<feature type="transmembrane region" description="Helical" evidence="8">
    <location>
        <begin position="247"/>
        <end position="268"/>
    </location>
</feature>
<evidence type="ECO:0000259" key="10">
    <source>
        <dbReference type="Pfam" id="PF00909"/>
    </source>
</evidence>
<dbReference type="PANTHER" id="PTHR43029">
    <property type="entry name" value="AMMONIUM TRANSPORTER MEP2"/>
    <property type="match status" value="1"/>
</dbReference>
<feature type="transmembrane region" description="Helical" evidence="8">
    <location>
        <begin position="179"/>
        <end position="202"/>
    </location>
</feature>
<evidence type="ECO:0000256" key="6">
    <source>
        <dbReference type="ARBA" id="ARBA00023136"/>
    </source>
</evidence>
<evidence type="ECO:0000313" key="12">
    <source>
        <dbReference type="Proteomes" id="UP000214610"/>
    </source>
</evidence>
<feature type="transmembrane region" description="Helical" evidence="8">
    <location>
        <begin position="146"/>
        <end position="167"/>
    </location>
</feature>
<keyword evidence="5 8" id="KW-1133">Transmembrane helix</keyword>
<comment type="caution">
    <text evidence="11">The sequence shown here is derived from an EMBL/GenBank/DDBJ whole genome shotgun (WGS) entry which is preliminary data.</text>
</comment>
<dbReference type="PROSITE" id="PS01219">
    <property type="entry name" value="AMMONIUM_TRANSP"/>
    <property type="match status" value="1"/>
</dbReference>
<evidence type="ECO:0000256" key="1">
    <source>
        <dbReference type="ARBA" id="ARBA00004141"/>
    </source>
</evidence>
<feature type="transmembrane region" description="Helical" evidence="8">
    <location>
        <begin position="118"/>
        <end position="139"/>
    </location>
</feature>
<dbReference type="PANTHER" id="PTHR43029:SF10">
    <property type="entry name" value="AMMONIUM TRANSPORTER MEP2"/>
    <property type="match status" value="1"/>
</dbReference>
<accession>A0A227KF21</accession>
<gene>
    <name evidence="11" type="ORF">ADH67_11120</name>
</gene>
<evidence type="ECO:0000256" key="8">
    <source>
        <dbReference type="RuleBase" id="RU362002"/>
    </source>
</evidence>
<keyword evidence="12" id="KW-1185">Reference proteome</keyword>
<dbReference type="RefSeq" id="WP_066592240.1">
    <property type="nucleotide sequence ID" value="NZ_CP065313.1"/>
</dbReference>
<feature type="transmembrane region" description="Helical" evidence="8">
    <location>
        <begin position="331"/>
        <end position="357"/>
    </location>
</feature>
<feature type="transmembrane region" description="Helical" evidence="8">
    <location>
        <begin position="275"/>
        <end position="292"/>
    </location>
</feature>
<dbReference type="InterPro" id="IPR024041">
    <property type="entry name" value="NH4_transpt_AmtB-like_dom"/>
</dbReference>
<dbReference type="Proteomes" id="UP000214610">
    <property type="component" value="Unassembled WGS sequence"/>
</dbReference>
<keyword evidence="4 8" id="KW-0812">Transmembrane</keyword>
<keyword evidence="6 8" id="KW-0472">Membrane</keyword>
<dbReference type="SUPFAM" id="SSF111352">
    <property type="entry name" value="Ammonium transporter"/>
    <property type="match status" value="1"/>
</dbReference>
<sequence length="421" mass="45340">MSWLKLYLFALLALSSSARAAGEINAADVSWMMVATTLVLFMTIPGIALFYAGMVRKKNVLSVVMQSFAICCAVTIVWYAVGYSLAFSGGNWFVGNFDNVFLKNIQIDTMHGSIPEMLFMMFQMTFAILTPALMCGAFAERIKFSALFLFMILWSLFCYAPVCHWVWADEGWLFKAGALDYAGGTVVHINAGVAGLIACIYLGKRIGYGKEVMAPHNLVLALTGACFLWIGWFGFNGGSGLAADSRSVMAIVVSQIAAAAAALTWMICEYIVNKRFTVLGAISGAVAGLVAITPASGFVTPAASLFIGCCGGLVCYFGATRLKYKLGYDDSLDAFCVHGVGGIVGALLTGVFASDMITGETMKPVAEQLWIQFESVIATFIYAAVVTYIFLKIVDLLIGLRVSAEEERVGLDLSLHGERLE</sequence>
<evidence type="ECO:0000256" key="9">
    <source>
        <dbReference type="SAM" id="SignalP"/>
    </source>
</evidence>
<feature type="transmembrane region" description="Helical" evidence="8">
    <location>
        <begin position="60"/>
        <end position="81"/>
    </location>
</feature>
<dbReference type="GeneID" id="78361204"/>
<feature type="transmembrane region" description="Helical" evidence="8">
    <location>
        <begin position="30"/>
        <end position="53"/>
    </location>
</feature>
<organism evidence="11 12">
    <name type="scientific">Turicimonas muris</name>
    <dbReference type="NCBI Taxonomy" id="1796652"/>
    <lineage>
        <taxon>Bacteria</taxon>
        <taxon>Pseudomonadati</taxon>
        <taxon>Pseudomonadota</taxon>
        <taxon>Betaproteobacteria</taxon>
        <taxon>Burkholderiales</taxon>
        <taxon>Sutterellaceae</taxon>
        <taxon>Turicimonas</taxon>
    </lineage>
</organism>
<keyword evidence="9" id="KW-0732">Signal</keyword>
<dbReference type="GO" id="GO:0008519">
    <property type="term" value="F:ammonium channel activity"/>
    <property type="evidence" value="ECO:0007669"/>
    <property type="project" value="InterPro"/>
</dbReference>
<evidence type="ECO:0000256" key="5">
    <source>
        <dbReference type="ARBA" id="ARBA00022989"/>
    </source>
</evidence>
<name>A0A227KF21_9BURK</name>
<feature type="transmembrane region" description="Helical" evidence="8">
    <location>
        <begin position="369"/>
        <end position="391"/>
    </location>
</feature>
<dbReference type="EMBL" id="NHMP01000009">
    <property type="protein sequence ID" value="OXE45479.1"/>
    <property type="molecule type" value="Genomic_DNA"/>
</dbReference>
<feature type="transmembrane region" description="Helical" evidence="8">
    <location>
        <begin position="214"/>
        <end position="235"/>
    </location>
</feature>
<dbReference type="Pfam" id="PF00909">
    <property type="entry name" value="Ammonium_transp"/>
    <property type="match status" value="1"/>
</dbReference>
<feature type="transmembrane region" description="Helical" evidence="8">
    <location>
        <begin position="298"/>
        <end position="319"/>
    </location>
</feature>
<dbReference type="AlphaFoldDB" id="A0A227KF21"/>
<keyword evidence="7 8" id="KW-0924">Ammonia transport</keyword>